<dbReference type="GO" id="GO:0031514">
    <property type="term" value="C:motile cilium"/>
    <property type="evidence" value="ECO:0007669"/>
    <property type="project" value="UniProtKB-SubCell"/>
</dbReference>
<comment type="subcellular location">
    <subcellularLocation>
        <location evidence="1">Cell projection</location>
        <location evidence="1">Cilium</location>
        <location evidence="1">Flagellum</location>
    </subcellularLocation>
    <subcellularLocation>
        <location evidence="2">Cytoplasm</location>
        <location evidence="2">Cytoskeleton</location>
        <location evidence="2">Cilium axoneme</location>
    </subcellularLocation>
</comment>
<evidence type="ECO:0000256" key="16">
    <source>
        <dbReference type="ARBA" id="ARBA00062885"/>
    </source>
</evidence>
<keyword evidence="8" id="KW-0067">ATP-binding</keyword>
<dbReference type="Gene3D" id="1.10.287.2620">
    <property type="match status" value="1"/>
</dbReference>
<dbReference type="EMBL" id="BMAW01111401">
    <property type="protein sequence ID" value="GFT47786.1"/>
    <property type="molecule type" value="Genomic_DNA"/>
</dbReference>
<dbReference type="FunFam" id="1.10.472.130:FF:000005">
    <property type="entry name" value="Dynein axonemal heavy chain 7"/>
    <property type="match status" value="1"/>
</dbReference>
<keyword evidence="9" id="KW-0282">Flagellum</keyword>
<reference evidence="31" key="1">
    <citation type="submission" date="2020-08" db="EMBL/GenBank/DDBJ databases">
        <title>Multicomponent nature underlies the extraordinary mechanical properties of spider dragline silk.</title>
        <authorList>
            <person name="Kono N."/>
            <person name="Nakamura H."/>
            <person name="Mori M."/>
            <person name="Yoshida Y."/>
            <person name="Ohtoshi R."/>
            <person name="Malay A.D."/>
            <person name="Moran D.A.P."/>
            <person name="Tomita M."/>
            <person name="Numata K."/>
            <person name="Arakawa K."/>
        </authorList>
    </citation>
    <scope>NUCLEOTIDE SEQUENCE</scope>
</reference>
<protein>
    <recommendedName>
        <fullName evidence="17">Dynein axonemal heavy chain 7</fullName>
    </recommendedName>
    <alternativeName>
        <fullName evidence="19">Axonemal beta dynein heavy chain 7</fullName>
    </alternativeName>
    <alternativeName>
        <fullName evidence="18">Ciliary dynein heavy chain 7</fullName>
    </alternativeName>
</protein>
<dbReference type="InterPro" id="IPR024743">
    <property type="entry name" value="Dynein_HC_stalk"/>
</dbReference>
<dbReference type="PANTHER" id="PTHR22878:SF66">
    <property type="entry name" value="DYNEIN AXONEMAL HEAVY CHAIN 7"/>
    <property type="match status" value="1"/>
</dbReference>
<evidence type="ECO:0000256" key="6">
    <source>
        <dbReference type="ARBA" id="ARBA00022737"/>
    </source>
</evidence>
<keyword evidence="32" id="KW-1185">Reference proteome</keyword>
<dbReference type="Pfam" id="PF03028">
    <property type="entry name" value="Dynein_heavy"/>
    <property type="match status" value="1"/>
</dbReference>
<evidence type="ECO:0000256" key="1">
    <source>
        <dbReference type="ARBA" id="ARBA00004230"/>
    </source>
</evidence>
<dbReference type="FunFam" id="1.10.8.1220:FF:000001">
    <property type="entry name" value="Dynein axonemal heavy chain 5"/>
    <property type="match status" value="1"/>
</dbReference>
<evidence type="ECO:0000259" key="29">
    <source>
        <dbReference type="Pfam" id="PF18198"/>
    </source>
</evidence>
<dbReference type="InterPro" id="IPR018247">
    <property type="entry name" value="EF_Hand_1_Ca_BS"/>
</dbReference>
<dbReference type="Gene3D" id="1.10.8.710">
    <property type="match status" value="1"/>
</dbReference>
<evidence type="ECO:0000256" key="19">
    <source>
        <dbReference type="ARBA" id="ARBA00082102"/>
    </source>
</evidence>
<dbReference type="SUPFAM" id="SSF52540">
    <property type="entry name" value="P-loop containing nucleoside triphosphate hydrolases"/>
    <property type="match status" value="4"/>
</dbReference>
<evidence type="ECO:0000256" key="7">
    <source>
        <dbReference type="ARBA" id="ARBA00022741"/>
    </source>
</evidence>
<evidence type="ECO:0000256" key="5">
    <source>
        <dbReference type="ARBA" id="ARBA00022701"/>
    </source>
</evidence>
<keyword evidence="7" id="KW-0547">Nucleotide-binding</keyword>
<dbReference type="Pfam" id="PF12777">
    <property type="entry name" value="MT"/>
    <property type="match status" value="1"/>
</dbReference>
<dbReference type="Gene3D" id="1.20.1270.280">
    <property type="match status" value="1"/>
</dbReference>
<dbReference type="PANTHER" id="PTHR22878">
    <property type="entry name" value="DYNEIN HEAVY CHAIN 6, AXONEMAL-LIKE-RELATED"/>
    <property type="match status" value="1"/>
</dbReference>
<dbReference type="InterPro" id="IPR004273">
    <property type="entry name" value="Dynein_heavy_D6_P-loop"/>
</dbReference>
<evidence type="ECO:0000259" key="30">
    <source>
        <dbReference type="Pfam" id="PF18199"/>
    </source>
</evidence>
<keyword evidence="15" id="KW-0966">Cell projection</keyword>
<evidence type="ECO:0000259" key="26">
    <source>
        <dbReference type="Pfam" id="PF12781"/>
    </source>
</evidence>
<dbReference type="Pfam" id="PF17857">
    <property type="entry name" value="AAA_lid_1"/>
    <property type="match status" value="1"/>
</dbReference>
<dbReference type="Gene3D" id="3.20.180.20">
    <property type="entry name" value="Dynein heavy chain, N-terminal domain 2"/>
    <property type="match status" value="1"/>
</dbReference>
<dbReference type="FunFam" id="3.40.50.300:FF:000044">
    <property type="entry name" value="Dynein heavy chain 5, axonemal"/>
    <property type="match status" value="1"/>
</dbReference>
<evidence type="ECO:0000259" key="23">
    <source>
        <dbReference type="Pfam" id="PF12774"/>
    </source>
</evidence>
<feature type="domain" description="Dynein heavy chain linker" evidence="22">
    <location>
        <begin position="796"/>
        <end position="1198"/>
    </location>
</feature>
<dbReference type="FunFam" id="3.40.50.300:FF:001328">
    <property type="entry name" value="Dynein heavy chain 6, axonemal"/>
    <property type="match status" value="1"/>
</dbReference>
<evidence type="ECO:0000313" key="31">
    <source>
        <dbReference type="EMBL" id="GFT47786.1"/>
    </source>
</evidence>
<dbReference type="FunFam" id="1.10.8.710:FF:000004">
    <property type="entry name" value="Dynein axonemal heavy chain 6"/>
    <property type="match status" value="1"/>
</dbReference>
<keyword evidence="13" id="KW-0505">Motor protein</keyword>
<dbReference type="GO" id="GO:0051959">
    <property type="term" value="F:dynein light intermediate chain binding"/>
    <property type="evidence" value="ECO:0007669"/>
    <property type="project" value="InterPro"/>
</dbReference>
<evidence type="ECO:0000256" key="11">
    <source>
        <dbReference type="ARBA" id="ARBA00023054"/>
    </source>
</evidence>
<dbReference type="Pfam" id="PF12780">
    <property type="entry name" value="AAA_8"/>
    <property type="match status" value="1"/>
</dbReference>
<dbReference type="Gene3D" id="3.10.490.20">
    <property type="match status" value="1"/>
</dbReference>
<dbReference type="FunFam" id="3.40.50.300:FF:000223">
    <property type="entry name" value="Dynein heavy chain 3, axonemal"/>
    <property type="match status" value="1"/>
</dbReference>
<name>A0A8X6TUD0_NEPPI</name>
<keyword evidence="11 20" id="KW-0175">Coiled coil</keyword>
<dbReference type="GO" id="GO:0005874">
    <property type="term" value="C:microtubule"/>
    <property type="evidence" value="ECO:0007669"/>
    <property type="project" value="UniProtKB-KW"/>
</dbReference>
<keyword evidence="5" id="KW-0493">Microtubule</keyword>
<dbReference type="Gene3D" id="1.20.920.30">
    <property type="match status" value="1"/>
</dbReference>
<dbReference type="InterPro" id="IPR041228">
    <property type="entry name" value="Dynein_C"/>
</dbReference>
<dbReference type="InterPro" id="IPR042228">
    <property type="entry name" value="Dynein_linker_3"/>
</dbReference>
<dbReference type="FunFam" id="1.20.58.1120:FF:000005">
    <property type="entry name" value="Dynein, axonemal, heavy chain 12"/>
    <property type="match status" value="1"/>
</dbReference>
<dbReference type="Pfam" id="PF08393">
    <property type="entry name" value="DHC_N2"/>
    <property type="match status" value="1"/>
</dbReference>
<keyword evidence="12" id="KW-0969">Cilium</keyword>
<feature type="domain" description="Dynein heavy chain region D6 P-loop" evidence="21">
    <location>
        <begin position="3456"/>
        <end position="3569"/>
    </location>
</feature>
<keyword evidence="14" id="KW-0206">Cytoskeleton</keyword>
<dbReference type="Pfam" id="PF18198">
    <property type="entry name" value="AAA_lid_11"/>
    <property type="match status" value="1"/>
</dbReference>
<dbReference type="FunFam" id="1.10.287.2620:FF:000002">
    <property type="entry name" value="Dynein heavy chain 2, axonemal"/>
    <property type="match status" value="1"/>
</dbReference>
<evidence type="ECO:0000259" key="28">
    <source>
        <dbReference type="Pfam" id="PF17857"/>
    </source>
</evidence>
<dbReference type="Gene3D" id="1.10.472.130">
    <property type="match status" value="1"/>
</dbReference>
<evidence type="ECO:0000256" key="13">
    <source>
        <dbReference type="ARBA" id="ARBA00023175"/>
    </source>
</evidence>
<evidence type="ECO:0000256" key="12">
    <source>
        <dbReference type="ARBA" id="ARBA00023069"/>
    </source>
</evidence>
<dbReference type="FunFam" id="3.20.180.20:FF:000003">
    <property type="entry name" value="Dynein heavy chain 12, axonemal"/>
    <property type="match status" value="1"/>
</dbReference>
<keyword evidence="4" id="KW-0963">Cytoplasm</keyword>
<dbReference type="InterPro" id="IPR041466">
    <property type="entry name" value="Dynein_AAA5_ext"/>
</dbReference>
<feature type="domain" description="Dynein heavy chain hydrolytic ATP-binding dynein motor region" evidence="23">
    <location>
        <begin position="1327"/>
        <end position="1653"/>
    </location>
</feature>
<dbReference type="FunFam" id="3.10.490.20:FF:000001">
    <property type="entry name" value="dynein heavy chain 7, axonemal"/>
    <property type="match status" value="1"/>
</dbReference>
<dbReference type="FunFam" id="3.40.50.300:FF:000362">
    <property type="entry name" value="Dynein, axonemal, heavy chain 6"/>
    <property type="match status" value="1"/>
</dbReference>
<organism evidence="31 32">
    <name type="scientific">Nephila pilipes</name>
    <name type="common">Giant wood spider</name>
    <name type="synonym">Nephila maculata</name>
    <dbReference type="NCBI Taxonomy" id="299642"/>
    <lineage>
        <taxon>Eukaryota</taxon>
        <taxon>Metazoa</taxon>
        <taxon>Ecdysozoa</taxon>
        <taxon>Arthropoda</taxon>
        <taxon>Chelicerata</taxon>
        <taxon>Arachnida</taxon>
        <taxon>Araneae</taxon>
        <taxon>Araneomorphae</taxon>
        <taxon>Entelegynae</taxon>
        <taxon>Araneoidea</taxon>
        <taxon>Nephilidae</taxon>
        <taxon>Nephila</taxon>
    </lineage>
</organism>
<feature type="domain" description="Dynein heavy chain coiled coil stalk" evidence="24">
    <location>
        <begin position="2617"/>
        <end position="2960"/>
    </location>
</feature>
<evidence type="ECO:0000256" key="15">
    <source>
        <dbReference type="ARBA" id="ARBA00023273"/>
    </source>
</evidence>
<dbReference type="FunFam" id="1.20.140.100:FF:000004">
    <property type="entry name" value="Dynein axonemal heavy chain 6"/>
    <property type="match status" value="1"/>
</dbReference>
<dbReference type="InterPro" id="IPR042222">
    <property type="entry name" value="Dynein_2_N"/>
</dbReference>
<evidence type="ECO:0000259" key="27">
    <source>
        <dbReference type="Pfam" id="PF17852"/>
    </source>
</evidence>
<dbReference type="InterPro" id="IPR013602">
    <property type="entry name" value="Dynein_heavy_linker"/>
</dbReference>
<dbReference type="OrthoDB" id="6428834at2759"/>
<evidence type="ECO:0000259" key="24">
    <source>
        <dbReference type="Pfam" id="PF12777"/>
    </source>
</evidence>
<dbReference type="InterPro" id="IPR043157">
    <property type="entry name" value="Dynein_AAA1S"/>
</dbReference>
<evidence type="ECO:0000256" key="17">
    <source>
        <dbReference type="ARBA" id="ARBA00071816"/>
    </source>
</evidence>
<dbReference type="Gene3D" id="1.10.8.720">
    <property type="entry name" value="Region D6 of dynein motor"/>
    <property type="match status" value="1"/>
</dbReference>
<dbReference type="Pfam" id="PF18199">
    <property type="entry name" value="Dynein_C"/>
    <property type="match status" value="1"/>
</dbReference>
<dbReference type="FunFam" id="3.40.50.300:FF:002141">
    <property type="entry name" value="Dynein heavy chain"/>
    <property type="match status" value="1"/>
</dbReference>
<dbReference type="InterPro" id="IPR043160">
    <property type="entry name" value="Dynein_C_barrel"/>
</dbReference>
<feature type="domain" description="Dynein heavy chain ATP-binding dynein motor region" evidence="26">
    <location>
        <begin position="2991"/>
        <end position="3211"/>
    </location>
</feature>
<dbReference type="GO" id="GO:0008569">
    <property type="term" value="F:minus-end-directed microtubule motor activity"/>
    <property type="evidence" value="ECO:0007669"/>
    <property type="project" value="InterPro"/>
</dbReference>
<dbReference type="Proteomes" id="UP000887013">
    <property type="component" value="Unassembled WGS sequence"/>
</dbReference>
<dbReference type="FunFam" id="1.10.8.720:FF:000001">
    <property type="entry name" value="dynein heavy chain 7, axonemal"/>
    <property type="match status" value="1"/>
</dbReference>
<evidence type="ECO:0000256" key="10">
    <source>
        <dbReference type="ARBA" id="ARBA00023017"/>
    </source>
</evidence>
<evidence type="ECO:0000256" key="9">
    <source>
        <dbReference type="ARBA" id="ARBA00022846"/>
    </source>
</evidence>
<dbReference type="Pfam" id="PF17852">
    <property type="entry name" value="Dynein_AAA_lid"/>
    <property type="match status" value="1"/>
</dbReference>
<dbReference type="PROSITE" id="PS00018">
    <property type="entry name" value="EF_HAND_1"/>
    <property type="match status" value="1"/>
</dbReference>
<comment type="similarity">
    <text evidence="3">Belongs to the dynein heavy chain family.</text>
</comment>
<sequence>MSGARRKEPLKRKAVAFPEGVLPQLEYSNEKPDWHKSILQIKASTNFIKRAPDVADEKKIKAKRKRNQCLGYWAMLDERQKFRSSLLRAFRPFEEKKDTSGLLSKGLTAEERQWLRYEYYLRKLIPTETVAPLTKKNEEKILRCVPEKLKAGMETELEKTMQLIREEYIWIVKKSAVDSLMFSSAPKKSAYNPSSVYYKEMSSFSKMSILQMKRQKKKLSESYILSNKCILRLLEIWLETGAKLSLINLDLLTKNEVYEVTAYLQVVKMQILNAQDKLHKHWYPLVKRTMSIGVQKNLIPLHRRGSFFNCVASIMISQLKSLCLESLHKYENYVCHFEEQIGTLKIKLMWSDENYELQPDIREIEKALHDPFHLMQWAVSYFSRVEGWSEEDLGDTAKEYLRTNLPENIIDSLKDKVSEFLHSEWNLPSLFVKELEKYKFLFTNENSFIEALMDYAYGEFAVIHSMYGLAQMGTDAKHNYCIMSNFQSATFQTILSLLVLIEDYWKLACLIYQIQLNICGMCRCWKWKNLSWTGLEQLLLQAETELNEFLQNDHILDDFRNKVTFFMELKQEINYHRGKCVKQGMFTIDCIEFFETLFSSITSLLDKLLKYLEEMLAINTSRLIEEYEIVIQQLKSLPSNTKELFEAKEWLQKFKEISLKDLKVKLQSFTSWIYYMCGVIDFIPAQFGKHAKIFAMHMELPKIIQENVLGAEKALLTFQENLVERRQVFTEDLKTRAKQITNLSHLGDTTLVEEYLAHAIEIQNWLTDALNTVELFNSEEKLFEWEITNYPLCITLANELKPFVQLYEYAVDFARKRREWLEGAIHQVDPEVVEQEVLTLWRLLYKLEKMFSDSPEPRKIAENVRSTVEKFKDYIPLVQTLCNPGLRERHWDQISEIVGFPLKPDKNTTLAKLIGLNLQEYIPQFEVISEAASKEYKLEKALDKMMEEWSEMMFSVKPFRESGTYILSSVDEIQLLLDDHLIKTQTMRGSPSVKPIEGRVKSWESKLMLLQEIIDEWLKVQATWLYLEPIFSSPDIMAQMPEEGRRFNTVDKNWREVMKSVLEDRHVLAVVDIENMLDTLKTSNELLDLIQKGLNDYLEKKRLFFPRFFFLSNDELLEILSETKDPKKVQPHLKKCFEGIAKLQFLENLDITHMESSEGEVIQLTGIISVVSARGQVEKWLLELESYMLSSIKKVVSDALASYPTKPREEWVLEWPGQAVLCCSQNYWTAEMHESIKGGQKILQNYLKQNNDQIEKVVALVRGKLSKQNRITLGALVVLDVHARDVVESLCNAGITSDEDFAWLSQLRYYWVDNNMTTRMINSYLDYGYEYLGNSGRLVITPLTDRCYRTLYGALNLHLGGAPEGPAGTGKTETTKDLAKAVAKQCVVFNCSDGLDYIALGKFFKGLASCGAWSCFDEFNRIDLEVLSVVAQQILTIQRGINAGVKSLLFEGTDIKLNPTCSVFITMNPGYAGRSELPDNLKALFRPVAMMVPDYALISEIVLYSCGFVNARPLAVKIVATYRLCSEQLSSQSHYDYGMRAVKSVLTAAGNLKLKYPEESEDILVLRSITDVNLPKFLSHDLPLFSGITSDLFPGITLPTPDYQHINASVIKYCKEVNLQCPAVFLEKIQQIYEMMIVRHGFMIVGMPFGGKTSAYQVLAGALADIHEQGLMDENKVQITVINPKSITMGQLYGQFDPVSHEWSDGILAVSYRAFAQSPTPDRKWLIFDGPVDAIWIENMNTVLDDNKKLCLMSGEIIQLAPTTNLIFEPMDLEAASPATVSRCGMIYMEPGALGWEPLFTSWLNELPETINEDHKELLTELFEYFCPPLLSFVSSNPTKELSPTTDTNRVKSLMNLLDCLFDDYSWVEGMPDRQILIFIKNCFLFASIWSLCASTNEKARFELDLIFRELLKGELSVEIYTMCRLTEGKTHETTLKLNDLFPNEGQIFDYQYLKEGDGDVPGRWVEWKEEVSKAPAIPKEAQVNQIIVCTVDTIRYTMLMSLLVNQGKPVLFVGPTGTGKSVYVTEFLLNGIDSSICKPLFINFSAQTSASQTQNIIMGKLDKRRKGVYGPPLGQKMIVFVDDLNMPVLETYGAQPPIELLRQWLDHWTWYDMKEVVPIKLVDTQLIAAMGPPGGGRNPTTPRFLRHFNTISINEFRDDVMSTIFTKILDWHMETRGFSEDFKSSVSELIIATLTVYKEAIINLLPTPSKSHYLFNLRDFSRVIQGLLLSFPKTVETPAGLKKLWIHEVFRVFYDRLVDNNDRTWLFNSVRKICEVELHENFNELLASLDADTDGIVTEDDMRSLMYCDFGDPKADNRLYMEVQDFPSLRTIIEGFLEEFNNMSKKPMALVLFRFAVEHLCRISRVLKQKRSHALLVGVGGSGRQSLTHLAAHISDYELFQVEISKSYTMTEWRDDLKLILRKSTATEQHGVFLFTDSQIKEESFLEDINNLLNAGEVPNLFAADEKQEICEKMLQIDKQREKSQQTDGTPIALFNMFIQRVRDQLHIVLAMSPIGDSFRNRLRKFPSLVNCCTIDWFQAWPEDALEAVASKFLEEVELTDKERDGYKKNKSICIKSCEKLTKYATKTLKILPIAMGDEALNQTMVFESVLKAKNRYEVGLQELQNAAAAIAKMQEKLTSLQPTLVIAGEKVEKQMAVVQAESADVAEVEKVVKQDEAVANEQAAHAQAIKDECDSDLAHAVPILEAAIAALDILTPADITVVKSMKSPPAGVKLVMEAICVLKGAKPDRIPDPAGTGKMIEDYWGPSKKLLGDMKFLESLKNYDKDNIPPKAMREIRKSYISNPEFDPEKIKSASTAAEGLCRWVRAMDSYDEVIKIVAPKKEALAEAESALNEALAALKVKQDSLKEVQNKLKALENKLAQAQKEKEDLENQVQLCATQLERAQLLIGGLGGEKDRWNESAIELGILYDNLTGDILIASAVVAYLGAFTSAFRQDQCNSWVASCKERGIPCSDEFSLRTTLGDPVLIRDWNLAGLPTDNFSIENGIIISNARRWPLLIDPQGQASKWIKNMEKANKLVVIKLTDTDFVRSLENCITFGNPVLLENIGEELDPVLEPLLLKQTFRQGGMVCIKLGDSTIEYSSEFRFYITTKLRNPHYLPETSVKVTLVNFMITPAGLEDQLLGIVVAREKPELEEQKNNLLLQGAENKRQLKAIEDKILELLTSGTNILEDETAVKVISSSKELSNEIQEKQVFAEETEAQIDETRLGYKPIATHSSILFFTIADLANIDPMYQYSLPWFINLYIGSIDNSEVSDNLTERLEILKSYFMESLYVNVCRSLFEKDKLLFSFLLCINILKAEGKIEEEEWRFLLTGGIGLENPHAKPFTWLPNKSWDEFCRLSDLESFNGLKESVEAEKIGFRLLFDSLNPQEELIPGEWNEKLTDFQKLLIMRCIRFDKMIPAVQKFVMENLGQTFIEPPPFDLGKAFLDSYCFSPLIFVLSPGADPTAALLKFADDQGFGGYRLNSLSLGQGQGPIAMKLIQDARQLGSWVVLQNCHLAKSWMPTLEKVCEEITTENTHADFRLWLTSYPAEHFPVMVLQNGVKMTNEPPKGLKANIIRSYLSDPLCESDFFEGCMQPVVFKKLLYSLTFFHALIQERRKFGPLGWNIPYEFNETDLRISAQQLSMFLNQYPDDIPFDAIRYLTGECNYGGRVTDDWDRRTLVTILKKFYCGETVVDGNYCFDTAGIYYAPPEGTYQSYIDYTNSLPLIAKPDVFGMHSNAEITKDQSETNLLFNSILLTQARVSGGGGQSTEDVVENVASDILSRLPKNFDLVLARQKYPTLYEQSMNTVLVQEMGRFNVLLSTIRSSLINTRKAIKGLVVMSTELEQVVNSILQGKIPDMWMSKSYPSLKPLGSYVSDFLKRLKFLQDWYDNGPPNVFWISGFYFTQAFLTGSQQNYARKYTIPVDLLVFDYEILEDKPYADPPEDGVYVHGLFLDGARWDHKEWILGESLPKVLYDKLPVVWLKPIKKVDLVEKHSYVCPVYKTSERRGILSTTGHSTNFVISMRLPTNKPQEHWICRGVALICQLDT</sequence>
<dbReference type="InterPro" id="IPR041658">
    <property type="entry name" value="AAA_lid_11"/>
</dbReference>
<evidence type="ECO:0000256" key="18">
    <source>
        <dbReference type="ARBA" id="ARBA00078543"/>
    </source>
</evidence>
<dbReference type="InterPro" id="IPR035699">
    <property type="entry name" value="AAA_6"/>
</dbReference>
<dbReference type="Pfam" id="PF12775">
    <property type="entry name" value="AAA_7"/>
    <property type="match status" value="1"/>
</dbReference>
<dbReference type="InterPro" id="IPR041589">
    <property type="entry name" value="DNAH3_AAA_lid_1"/>
</dbReference>
<evidence type="ECO:0000256" key="4">
    <source>
        <dbReference type="ARBA" id="ARBA00022490"/>
    </source>
</evidence>
<feature type="domain" description="Dynein heavy chain AAA lid" evidence="29">
    <location>
        <begin position="3604"/>
        <end position="3744"/>
    </location>
</feature>
<dbReference type="GO" id="GO:0003341">
    <property type="term" value="P:cilium movement"/>
    <property type="evidence" value="ECO:0007669"/>
    <property type="project" value="UniProtKB-ARBA"/>
</dbReference>
<dbReference type="GO" id="GO:0045505">
    <property type="term" value="F:dynein intermediate chain binding"/>
    <property type="evidence" value="ECO:0007669"/>
    <property type="project" value="InterPro"/>
</dbReference>
<dbReference type="Gene3D" id="3.40.50.300">
    <property type="entry name" value="P-loop containing nucleotide triphosphate hydrolases"/>
    <property type="match status" value="5"/>
</dbReference>
<dbReference type="Gene3D" id="1.20.58.1120">
    <property type="match status" value="1"/>
</dbReference>
<evidence type="ECO:0000256" key="8">
    <source>
        <dbReference type="ARBA" id="ARBA00022840"/>
    </source>
</evidence>
<feature type="domain" description="Dynein heavy chain C-terminal" evidence="30">
    <location>
        <begin position="3750"/>
        <end position="4050"/>
    </location>
</feature>
<feature type="domain" description="Dynein heavy chain 3 AAA+ lid" evidence="28">
    <location>
        <begin position="2190"/>
        <end position="2267"/>
    </location>
</feature>
<evidence type="ECO:0000256" key="2">
    <source>
        <dbReference type="ARBA" id="ARBA00004430"/>
    </source>
</evidence>
<evidence type="ECO:0000256" key="20">
    <source>
        <dbReference type="SAM" id="Coils"/>
    </source>
</evidence>
<dbReference type="Gene3D" id="1.20.140.100">
    <property type="entry name" value="Dynein heavy chain, N-terminal domain 2"/>
    <property type="match status" value="1"/>
</dbReference>
<evidence type="ECO:0000313" key="32">
    <source>
        <dbReference type="Proteomes" id="UP000887013"/>
    </source>
</evidence>
<dbReference type="Gene3D" id="6.10.140.1060">
    <property type="match status" value="1"/>
</dbReference>
<feature type="domain" description="Dynein heavy chain AAA 5 extension" evidence="27">
    <location>
        <begin position="1819"/>
        <end position="1970"/>
    </location>
</feature>
<comment type="subunit">
    <text evidence="16">The dynein complex consists of at least two heavy chains and a number of intermediate and light chains.</text>
</comment>
<keyword evidence="6" id="KW-0677">Repeat</keyword>
<dbReference type="InterPro" id="IPR024317">
    <property type="entry name" value="Dynein_heavy_chain_D4_dom"/>
</dbReference>
<dbReference type="Pfam" id="PF12781">
    <property type="entry name" value="AAA_9"/>
    <property type="match status" value="1"/>
</dbReference>
<evidence type="ECO:0000256" key="14">
    <source>
        <dbReference type="ARBA" id="ARBA00023212"/>
    </source>
</evidence>
<dbReference type="FunFam" id="1.20.1270.280:FF:000001">
    <property type="entry name" value="dynein heavy chain 7, axonemal"/>
    <property type="match status" value="1"/>
</dbReference>
<dbReference type="Gene3D" id="1.20.920.20">
    <property type="match status" value="1"/>
</dbReference>
<evidence type="ECO:0000256" key="3">
    <source>
        <dbReference type="ARBA" id="ARBA00008887"/>
    </source>
</evidence>
<dbReference type="GO" id="GO:0005858">
    <property type="term" value="C:axonemal dynein complex"/>
    <property type="evidence" value="ECO:0007669"/>
    <property type="project" value="UniProtKB-ARBA"/>
</dbReference>
<dbReference type="InterPro" id="IPR027417">
    <property type="entry name" value="P-loop_NTPase"/>
</dbReference>
<dbReference type="FunFam" id="1.20.920.30:FF:000002">
    <property type="entry name" value="Dynein axonemal heavy chain 3"/>
    <property type="match status" value="1"/>
</dbReference>
<gene>
    <name evidence="31" type="primary">DNAH7</name>
    <name evidence="31" type="ORF">NPIL_358151</name>
</gene>
<keyword evidence="10" id="KW-0243">Dynein</keyword>
<accession>A0A8X6TUD0</accession>
<evidence type="ECO:0000259" key="22">
    <source>
        <dbReference type="Pfam" id="PF08393"/>
    </source>
</evidence>
<proteinExistence type="inferred from homology"/>
<dbReference type="FunFam" id="1.20.920.20:FF:000006">
    <property type="entry name" value="Dynein, axonemal, heavy chain 6"/>
    <property type="match status" value="1"/>
</dbReference>
<dbReference type="InterPro" id="IPR026983">
    <property type="entry name" value="DHC"/>
</dbReference>
<dbReference type="InterPro" id="IPR035706">
    <property type="entry name" value="AAA_9"/>
</dbReference>
<feature type="coiled-coil region" evidence="20">
    <location>
        <begin position="2847"/>
        <end position="2909"/>
    </location>
</feature>
<evidence type="ECO:0000259" key="21">
    <source>
        <dbReference type="Pfam" id="PF03028"/>
    </source>
</evidence>
<feature type="domain" description="Dynein heavy chain AAA module D4" evidence="25">
    <location>
        <begin position="2349"/>
        <end position="2583"/>
    </location>
</feature>
<dbReference type="Pfam" id="PF12774">
    <property type="entry name" value="AAA_6"/>
    <property type="match status" value="1"/>
</dbReference>
<dbReference type="InterPro" id="IPR042219">
    <property type="entry name" value="AAA_lid_11_sf"/>
</dbReference>
<dbReference type="GO" id="GO:0005524">
    <property type="term" value="F:ATP binding"/>
    <property type="evidence" value="ECO:0007669"/>
    <property type="project" value="UniProtKB-KW"/>
</dbReference>
<evidence type="ECO:0000259" key="25">
    <source>
        <dbReference type="Pfam" id="PF12780"/>
    </source>
</evidence>
<dbReference type="Gene3D" id="1.10.8.1220">
    <property type="match status" value="1"/>
</dbReference>
<comment type="caution">
    <text evidence="31">The sequence shown here is derived from an EMBL/GenBank/DDBJ whole genome shotgun (WGS) entry which is preliminary data.</text>
</comment>